<accession>A0A132EDZ6</accession>
<proteinExistence type="predicted"/>
<organism evidence="1 2">
    <name type="scientific">Burkholderia pseudomultivorans</name>
    <dbReference type="NCBI Taxonomy" id="1207504"/>
    <lineage>
        <taxon>Bacteria</taxon>
        <taxon>Pseudomonadati</taxon>
        <taxon>Pseudomonadota</taxon>
        <taxon>Betaproteobacteria</taxon>
        <taxon>Burkholderiales</taxon>
        <taxon>Burkholderiaceae</taxon>
        <taxon>Burkholderia</taxon>
        <taxon>Burkholderia cepacia complex</taxon>
    </lineage>
</organism>
<name>A0A132EDZ6_9BURK</name>
<sequence>MKKQTFTMRIGNSLADAVEAIRQRWKEPSSSEVARRLLELGVEADERSARLKRSLPEEPGAALRVLRDRYYRNESLTFEEWAFLGGMAHDAYLAPNRTFVTRLLLVDVLRAIQALFEVRTHHTGKAEFPADAYHRSKLDLKDDETLLDGIRRVIAKLPEWPDASRAEWLSRPIAGFFNGEEPEIPDDLLNRALRPYFASLLALAIRSFWRQTGESLDDLENDVSSGTNLRHLANVKVDGLSIATNMIDNRLSGIVDFGDICPMLLTLSSPPVLQDFFDLILVGADAQTDRPEYAAGGRRLSPPLAQYRKFILWDSDKNFHFSEAQHERLANLIKATREHPDFAPYEKAAWLTWGRI</sequence>
<dbReference type="AlphaFoldDB" id="A0A132EDZ6"/>
<evidence type="ECO:0000313" key="2">
    <source>
        <dbReference type="Proteomes" id="UP000062912"/>
    </source>
</evidence>
<dbReference type="RefSeq" id="WP_060243492.1">
    <property type="nucleotide sequence ID" value="NZ_LPJR01000046.1"/>
</dbReference>
<protein>
    <submittedName>
        <fullName evidence="1">Uncharacterized protein</fullName>
    </submittedName>
</protein>
<evidence type="ECO:0000313" key="1">
    <source>
        <dbReference type="EMBL" id="KWF26593.1"/>
    </source>
</evidence>
<reference evidence="1 2" key="1">
    <citation type="submission" date="2015-11" db="EMBL/GenBank/DDBJ databases">
        <title>Expanding the genomic diversity of Burkholderia species for the development of highly accurate diagnostics.</title>
        <authorList>
            <person name="Sahl J."/>
            <person name="Keim P."/>
            <person name="Wagner D."/>
        </authorList>
    </citation>
    <scope>NUCLEOTIDE SEQUENCE [LARGE SCALE GENOMIC DNA]</scope>
    <source>
        <strain evidence="1 2">MSMB368WGS</strain>
    </source>
</reference>
<gene>
    <name evidence="1" type="ORF">WT56_19780</name>
</gene>
<comment type="caution">
    <text evidence="1">The sequence shown here is derived from an EMBL/GenBank/DDBJ whole genome shotgun (WGS) entry which is preliminary data.</text>
</comment>
<dbReference type="Proteomes" id="UP000062912">
    <property type="component" value="Unassembled WGS sequence"/>
</dbReference>
<dbReference type="EMBL" id="LPJR01000046">
    <property type="protein sequence ID" value="KWF26593.1"/>
    <property type="molecule type" value="Genomic_DNA"/>
</dbReference>